<evidence type="ECO:0008006" key="4">
    <source>
        <dbReference type="Google" id="ProtNLM"/>
    </source>
</evidence>
<keyword evidence="1" id="KW-0812">Transmembrane</keyword>
<dbReference type="EMBL" id="CAXLJM020000092">
    <property type="protein sequence ID" value="CAL8132175.1"/>
    <property type="molecule type" value="Genomic_DNA"/>
</dbReference>
<keyword evidence="1" id="KW-0472">Membrane</keyword>
<name>A0ABP1RP80_9HEXA</name>
<proteinExistence type="predicted"/>
<gene>
    <name evidence="2" type="ORF">ODALV1_LOCUS24507</name>
</gene>
<feature type="transmembrane region" description="Helical" evidence="1">
    <location>
        <begin position="81"/>
        <end position="104"/>
    </location>
</feature>
<comment type="caution">
    <text evidence="2">The sequence shown here is derived from an EMBL/GenBank/DDBJ whole genome shotgun (WGS) entry which is preliminary data.</text>
</comment>
<feature type="transmembrane region" description="Helical" evidence="1">
    <location>
        <begin position="23"/>
        <end position="46"/>
    </location>
</feature>
<evidence type="ECO:0000313" key="3">
    <source>
        <dbReference type="Proteomes" id="UP001642540"/>
    </source>
</evidence>
<evidence type="ECO:0000313" key="2">
    <source>
        <dbReference type="EMBL" id="CAL8132175.1"/>
    </source>
</evidence>
<feature type="transmembrane region" description="Helical" evidence="1">
    <location>
        <begin position="136"/>
        <end position="157"/>
    </location>
</feature>
<accession>A0ABP1RP80</accession>
<reference evidence="2 3" key="1">
    <citation type="submission" date="2024-08" db="EMBL/GenBank/DDBJ databases">
        <authorList>
            <person name="Cucini C."/>
            <person name="Frati F."/>
        </authorList>
    </citation>
    <scope>NUCLEOTIDE SEQUENCE [LARGE SCALE GENOMIC DNA]</scope>
</reference>
<keyword evidence="3" id="KW-1185">Reference proteome</keyword>
<dbReference type="Proteomes" id="UP001642540">
    <property type="component" value="Unassembled WGS sequence"/>
</dbReference>
<organism evidence="2 3">
    <name type="scientific">Orchesella dallaii</name>
    <dbReference type="NCBI Taxonomy" id="48710"/>
    <lineage>
        <taxon>Eukaryota</taxon>
        <taxon>Metazoa</taxon>
        <taxon>Ecdysozoa</taxon>
        <taxon>Arthropoda</taxon>
        <taxon>Hexapoda</taxon>
        <taxon>Collembola</taxon>
        <taxon>Entomobryomorpha</taxon>
        <taxon>Entomobryoidea</taxon>
        <taxon>Orchesellidae</taxon>
        <taxon>Orchesellinae</taxon>
        <taxon>Orchesella</taxon>
    </lineage>
</organism>
<sequence length="273" mass="31822">MICDTYMPDHNPETAKTSKLRDLLLVSVISNLMGTSLLISLVFTIFPQVPVCFGNIIPTEHFTLSVRIVHTVYYTHMVTVIYANLSANAAIIIIYMTQMIPFVVNEFRLDGVKRYRTVAKFRTAHNLMVEYRSVQILHLAFMEIFGHILVPLHFVFMKLVFYCNFVVIRHRDEIHPAVVAMMLLWSIFGSLFWSIFLSLGGHVYAHSTVTRRSWKNWRWESRLDGVIIAKFRKSCKIFMVNYGNTYVIKRRSILQFMKGLTRGTFRVLLTIKK</sequence>
<feature type="transmembrane region" description="Helical" evidence="1">
    <location>
        <begin position="177"/>
        <end position="205"/>
    </location>
</feature>
<evidence type="ECO:0000256" key="1">
    <source>
        <dbReference type="SAM" id="Phobius"/>
    </source>
</evidence>
<keyword evidence="1" id="KW-1133">Transmembrane helix</keyword>
<protein>
    <recommendedName>
        <fullName evidence="4">G protein-coupled receptor</fullName>
    </recommendedName>
</protein>